<reference evidence="2 3" key="1">
    <citation type="submission" date="2020-08" db="EMBL/GenBank/DDBJ databases">
        <title>Sequencing the genomes of 1000 actinobacteria strains.</title>
        <authorList>
            <person name="Klenk H.-P."/>
        </authorList>
    </citation>
    <scope>NUCLEOTIDE SEQUENCE [LARGE SCALE GENOMIC DNA]</scope>
    <source>
        <strain evidence="2 3">DSM 45823</strain>
    </source>
</reference>
<dbReference type="Proteomes" id="UP000539313">
    <property type="component" value="Unassembled WGS sequence"/>
</dbReference>
<accession>A0A7W3MVQ7</accession>
<feature type="compositionally biased region" description="Basic residues" evidence="1">
    <location>
        <begin position="30"/>
        <end position="46"/>
    </location>
</feature>
<dbReference type="EMBL" id="JACJII010000001">
    <property type="protein sequence ID" value="MBA9002785.1"/>
    <property type="molecule type" value="Genomic_DNA"/>
</dbReference>
<evidence type="ECO:0000256" key="1">
    <source>
        <dbReference type="SAM" id="MobiDB-lite"/>
    </source>
</evidence>
<evidence type="ECO:0000313" key="2">
    <source>
        <dbReference type="EMBL" id="MBA9002785.1"/>
    </source>
</evidence>
<dbReference type="AlphaFoldDB" id="A0A7W3MVQ7"/>
<evidence type="ECO:0000313" key="3">
    <source>
        <dbReference type="Proteomes" id="UP000539313"/>
    </source>
</evidence>
<name>A0A7W3MVQ7_9ACTN</name>
<keyword evidence="3" id="KW-1185">Reference proteome</keyword>
<sequence>MSGNGVVLLWRRHPEFTRAASAAVRTLPARLHHPGRRRPSWRGTPR</sequence>
<organism evidence="2 3">
    <name type="scientific">Thermomonospora cellulosilytica</name>
    <dbReference type="NCBI Taxonomy" id="1411118"/>
    <lineage>
        <taxon>Bacteria</taxon>
        <taxon>Bacillati</taxon>
        <taxon>Actinomycetota</taxon>
        <taxon>Actinomycetes</taxon>
        <taxon>Streptosporangiales</taxon>
        <taxon>Thermomonosporaceae</taxon>
        <taxon>Thermomonospora</taxon>
    </lineage>
</organism>
<proteinExistence type="predicted"/>
<comment type="caution">
    <text evidence="2">The sequence shown here is derived from an EMBL/GenBank/DDBJ whole genome shotgun (WGS) entry which is preliminary data.</text>
</comment>
<feature type="region of interest" description="Disordered" evidence="1">
    <location>
        <begin position="27"/>
        <end position="46"/>
    </location>
</feature>
<protein>
    <submittedName>
        <fullName evidence="2">Uncharacterized protein</fullName>
    </submittedName>
</protein>
<gene>
    <name evidence="2" type="ORF">HNR21_001667</name>
</gene>